<name>A0A6G1IL44_9PLEO</name>
<keyword evidence="4" id="KW-0256">Endoplasmic reticulum</keyword>
<keyword evidence="9" id="KW-1185">Reference proteome</keyword>
<dbReference type="InterPro" id="IPR052374">
    <property type="entry name" value="SERAC1"/>
</dbReference>
<dbReference type="PANTHER" id="PTHR48182">
    <property type="entry name" value="PROTEIN SERAC1"/>
    <property type="match status" value="1"/>
</dbReference>
<feature type="non-terminal residue" evidence="8">
    <location>
        <position position="1"/>
    </location>
</feature>
<evidence type="ECO:0000256" key="7">
    <source>
        <dbReference type="SAM" id="MobiDB-lite"/>
    </source>
</evidence>
<keyword evidence="6" id="KW-0472">Membrane</keyword>
<comment type="subcellular location">
    <subcellularLocation>
        <location evidence="2">Endoplasmic reticulum</location>
    </subcellularLocation>
    <subcellularLocation>
        <location evidence="3">Membrane</location>
    </subcellularLocation>
    <subcellularLocation>
        <location evidence="1">Mitochondrion</location>
    </subcellularLocation>
</comment>
<dbReference type="OrthoDB" id="5086500at2759"/>
<evidence type="ECO:0000313" key="8">
    <source>
        <dbReference type="EMBL" id="KAF2678942.1"/>
    </source>
</evidence>
<evidence type="ECO:0000256" key="6">
    <source>
        <dbReference type="ARBA" id="ARBA00023136"/>
    </source>
</evidence>
<accession>A0A6G1IL44</accession>
<evidence type="ECO:0000256" key="1">
    <source>
        <dbReference type="ARBA" id="ARBA00004173"/>
    </source>
</evidence>
<dbReference type="Proteomes" id="UP000799291">
    <property type="component" value="Unassembled WGS sequence"/>
</dbReference>
<dbReference type="GO" id="GO:0016020">
    <property type="term" value="C:membrane"/>
    <property type="evidence" value="ECO:0007669"/>
    <property type="project" value="UniProtKB-SubCell"/>
</dbReference>
<dbReference type="AlphaFoldDB" id="A0A6G1IL44"/>
<dbReference type="Gene3D" id="3.40.50.1820">
    <property type="entry name" value="alpha/beta hydrolase"/>
    <property type="match status" value="1"/>
</dbReference>
<evidence type="ECO:0000256" key="3">
    <source>
        <dbReference type="ARBA" id="ARBA00004370"/>
    </source>
</evidence>
<evidence type="ECO:0008006" key="10">
    <source>
        <dbReference type="Google" id="ProtNLM"/>
    </source>
</evidence>
<gene>
    <name evidence="8" type="ORF">K458DRAFT_315716</name>
</gene>
<keyword evidence="5" id="KW-0496">Mitochondrion</keyword>
<sequence>SIIFVHGLRGHPRGTWEATPVRTGERRSDATKKQRSVRSWLQRQGATSHPTSTEQAHASSSPSSSVFCPEQYLASDISQARVWTYGYNADIIGGLFQANNQNSISHHGRDLSVRLEREIDNNQPIAFVVHSLGGIIVKDVLMNPLAIHRSERICRRTKLIVFLGTPHRGSASASWGQIASNMPRLALQDSNKKMLEALEVNSEVLDNIHEFKTIMFKSGIKTYSFQEARGISGLKGLDKKACCSRTL</sequence>
<feature type="compositionally biased region" description="Polar residues" evidence="7">
    <location>
        <begin position="37"/>
        <end position="58"/>
    </location>
</feature>
<proteinExistence type="predicted"/>
<evidence type="ECO:0000256" key="4">
    <source>
        <dbReference type="ARBA" id="ARBA00022824"/>
    </source>
</evidence>
<dbReference type="InterPro" id="IPR029058">
    <property type="entry name" value="AB_hydrolase_fold"/>
</dbReference>
<feature type="region of interest" description="Disordered" evidence="7">
    <location>
        <begin position="14"/>
        <end position="66"/>
    </location>
</feature>
<protein>
    <recommendedName>
        <fullName evidence="10">DUF676 domain-containing protein</fullName>
    </recommendedName>
</protein>
<evidence type="ECO:0000256" key="5">
    <source>
        <dbReference type="ARBA" id="ARBA00023128"/>
    </source>
</evidence>
<evidence type="ECO:0000256" key="2">
    <source>
        <dbReference type="ARBA" id="ARBA00004240"/>
    </source>
</evidence>
<dbReference type="SUPFAM" id="SSF53474">
    <property type="entry name" value="alpha/beta-Hydrolases"/>
    <property type="match status" value="1"/>
</dbReference>
<dbReference type="PANTHER" id="PTHR48182:SF2">
    <property type="entry name" value="PROTEIN SERAC1"/>
    <property type="match status" value="1"/>
</dbReference>
<dbReference type="GO" id="GO:0005783">
    <property type="term" value="C:endoplasmic reticulum"/>
    <property type="evidence" value="ECO:0007669"/>
    <property type="project" value="UniProtKB-SubCell"/>
</dbReference>
<evidence type="ECO:0000313" key="9">
    <source>
        <dbReference type="Proteomes" id="UP000799291"/>
    </source>
</evidence>
<dbReference type="GO" id="GO:0005739">
    <property type="term" value="C:mitochondrion"/>
    <property type="evidence" value="ECO:0007669"/>
    <property type="project" value="UniProtKB-SubCell"/>
</dbReference>
<feature type="compositionally biased region" description="Basic and acidic residues" evidence="7">
    <location>
        <begin position="23"/>
        <end position="32"/>
    </location>
</feature>
<organism evidence="8 9">
    <name type="scientific">Lentithecium fluviatile CBS 122367</name>
    <dbReference type="NCBI Taxonomy" id="1168545"/>
    <lineage>
        <taxon>Eukaryota</taxon>
        <taxon>Fungi</taxon>
        <taxon>Dikarya</taxon>
        <taxon>Ascomycota</taxon>
        <taxon>Pezizomycotina</taxon>
        <taxon>Dothideomycetes</taxon>
        <taxon>Pleosporomycetidae</taxon>
        <taxon>Pleosporales</taxon>
        <taxon>Massarineae</taxon>
        <taxon>Lentitheciaceae</taxon>
        <taxon>Lentithecium</taxon>
    </lineage>
</organism>
<reference evidence="8" key="1">
    <citation type="journal article" date="2020" name="Stud. Mycol.">
        <title>101 Dothideomycetes genomes: a test case for predicting lifestyles and emergence of pathogens.</title>
        <authorList>
            <person name="Haridas S."/>
            <person name="Albert R."/>
            <person name="Binder M."/>
            <person name="Bloem J."/>
            <person name="Labutti K."/>
            <person name="Salamov A."/>
            <person name="Andreopoulos B."/>
            <person name="Baker S."/>
            <person name="Barry K."/>
            <person name="Bills G."/>
            <person name="Bluhm B."/>
            <person name="Cannon C."/>
            <person name="Castanera R."/>
            <person name="Culley D."/>
            <person name="Daum C."/>
            <person name="Ezra D."/>
            <person name="Gonzalez J."/>
            <person name="Henrissat B."/>
            <person name="Kuo A."/>
            <person name="Liang C."/>
            <person name="Lipzen A."/>
            <person name="Lutzoni F."/>
            <person name="Magnuson J."/>
            <person name="Mondo S."/>
            <person name="Nolan M."/>
            <person name="Ohm R."/>
            <person name="Pangilinan J."/>
            <person name="Park H.-J."/>
            <person name="Ramirez L."/>
            <person name="Alfaro M."/>
            <person name="Sun H."/>
            <person name="Tritt A."/>
            <person name="Yoshinaga Y."/>
            <person name="Zwiers L.-H."/>
            <person name="Turgeon B."/>
            <person name="Goodwin S."/>
            <person name="Spatafora J."/>
            <person name="Crous P."/>
            <person name="Grigoriev I."/>
        </authorList>
    </citation>
    <scope>NUCLEOTIDE SEQUENCE</scope>
    <source>
        <strain evidence="8">CBS 122367</strain>
    </source>
</reference>
<dbReference type="EMBL" id="MU005607">
    <property type="protein sequence ID" value="KAF2678942.1"/>
    <property type="molecule type" value="Genomic_DNA"/>
</dbReference>